<comment type="function">
    <text evidence="6">Aminotransferase that catalyzes the conversion of aromatic amino acids and 2-oxoglutarate into corresponding aromatic oxo acids and L-glutamate.</text>
</comment>
<dbReference type="InterPro" id="IPR004839">
    <property type="entry name" value="Aminotransferase_I/II_large"/>
</dbReference>
<dbReference type="InterPro" id="IPR015421">
    <property type="entry name" value="PyrdxlP-dep_Trfase_major"/>
</dbReference>
<sequence length="354" mass="37149">MTTVRLREDLEALGAYRPGKAPVPGEGPRFKLSSNENPYPPLPSVAARIAELAGGVNRYPNMAGHAITDRLAALHGVPAAQVVLGAGGVEILSQLMRATAGAGDEIVFAWRSFEAYPLLAVAAGARPVQVPLTAAHGHDFAAMRAAIGERTRLVIVCNPNNPTGTAVGAAELTAFVESVPADVVVLIDEAYVQFNRDADVPDAVALARRRPNVVVARTFSKAYGLAGLRIGYALAPEPVAVAMRKVAVPFGVTDLAQGAALASLDAEDELAARVDDLVSERDRLAGALADLGWRIPPSQANFFWFPLGERTGEGTEVFARHGVVVRPFDGEGLRVCLGDAEANEALLAAAGELR</sequence>
<dbReference type="Pfam" id="PF00155">
    <property type="entry name" value="Aminotran_1_2"/>
    <property type="match status" value="1"/>
</dbReference>
<comment type="similarity">
    <text evidence="6">Belongs to the class-II pyridoxal-phosphate-dependent aminotransferase family.</text>
</comment>
<dbReference type="PANTHER" id="PTHR43643">
    <property type="entry name" value="HISTIDINOL-PHOSPHATE AMINOTRANSFERASE 2"/>
    <property type="match status" value="1"/>
</dbReference>
<evidence type="ECO:0000256" key="2">
    <source>
        <dbReference type="ARBA" id="ARBA00011738"/>
    </source>
</evidence>
<dbReference type="HAMAP" id="MF_01513">
    <property type="entry name" value="Phe_aminotrans_2"/>
    <property type="match status" value="1"/>
</dbReference>
<reference evidence="8 9" key="1">
    <citation type="submission" date="2016-12" db="EMBL/GenBank/DDBJ databases">
        <title>The draft genome sequence of Actinophytocola xinjiangensis.</title>
        <authorList>
            <person name="Wang W."/>
            <person name="Yuan L."/>
        </authorList>
    </citation>
    <scope>NUCLEOTIDE SEQUENCE [LARGE SCALE GENOMIC DNA]</scope>
    <source>
        <strain evidence="8 9">CGMCC 4.4663</strain>
    </source>
</reference>
<dbReference type="InterPro" id="IPR015424">
    <property type="entry name" value="PyrdxlP-dep_Trfase"/>
</dbReference>
<dbReference type="Gene3D" id="3.90.1150.10">
    <property type="entry name" value="Aspartate Aminotransferase, domain 1"/>
    <property type="match status" value="1"/>
</dbReference>
<dbReference type="GO" id="GO:0004400">
    <property type="term" value="F:histidinol-phosphate transaminase activity"/>
    <property type="evidence" value="ECO:0007669"/>
    <property type="project" value="InterPro"/>
</dbReference>
<dbReference type="NCBIfam" id="NF002878">
    <property type="entry name" value="PRK03321.1"/>
    <property type="match status" value="1"/>
</dbReference>
<comment type="catalytic activity">
    <reaction evidence="6">
        <text>an aromatic L-alpha-amino acid + 2-oxoglutarate = an aromatic oxo-acid + L-glutamate</text>
        <dbReference type="Rhea" id="RHEA:17533"/>
        <dbReference type="ChEBI" id="CHEBI:16810"/>
        <dbReference type="ChEBI" id="CHEBI:29985"/>
        <dbReference type="ChEBI" id="CHEBI:73309"/>
        <dbReference type="ChEBI" id="CHEBI:84824"/>
        <dbReference type="EC" id="2.6.1.57"/>
    </reaction>
</comment>
<accession>A0A7Z1AUM1</accession>
<protein>
    <recommendedName>
        <fullName evidence="6">Aromatic amino acid aminotransferase</fullName>
        <shortName evidence="6">ArAT</shortName>
        <ecNumber evidence="6">2.6.1.57</ecNumber>
    </recommendedName>
</protein>
<dbReference type="AlphaFoldDB" id="A0A7Z1AUM1"/>
<dbReference type="Gene3D" id="3.40.640.10">
    <property type="entry name" value="Type I PLP-dependent aspartate aminotransferase-like (Major domain)"/>
    <property type="match status" value="1"/>
</dbReference>
<comment type="cofactor">
    <cofactor evidence="1 6">
        <name>pyridoxal 5'-phosphate</name>
        <dbReference type="ChEBI" id="CHEBI:597326"/>
    </cofactor>
</comment>
<evidence type="ECO:0000256" key="6">
    <source>
        <dbReference type="HAMAP-Rule" id="MF_01513"/>
    </source>
</evidence>
<dbReference type="RefSeq" id="WP_075137393.1">
    <property type="nucleotide sequence ID" value="NZ_MSIF01000026.1"/>
</dbReference>
<organism evidence="8 9">
    <name type="scientific">Actinophytocola xinjiangensis</name>
    <dbReference type="NCBI Taxonomy" id="485602"/>
    <lineage>
        <taxon>Bacteria</taxon>
        <taxon>Bacillati</taxon>
        <taxon>Actinomycetota</taxon>
        <taxon>Actinomycetes</taxon>
        <taxon>Pseudonocardiales</taxon>
        <taxon>Pseudonocardiaceae</taxon>
    </lineage>
</organism>
<gene>
    <name evidence="6" type="primary">pat</name>
    <name evidence="8" type="ORF">BLA60_35225</name>
</gene>
<proteinExistence type="inferred from homology"/>
<keyword evidence="3 6" id="KW-0032">Aminotransferase</keyword>
<name>A0A7Z1AUM1_9PSEU</name>
<evidence type="ECO:0000256" key="4">
    <source>
        <dbReference type="ARBA" id="ARBA00022679"/>
    </source>
</evidence>
<dbReference type="EC" id="2.6.1.57" evidence="6"/>
<keyword evidence="9" id="KW-1185">Reference proteome</keyword>
<dbReference type="CDD" id="cd00609">
    <property type="entry name" value="AAT_like"/>
    <property type="match status" value="1"/>
</dbReference>
<evidence type="ECO:0000256" key="3">
    <source>
        <dbReference type="ARBA" id="ARBA00022576"/>
    </source>
</evidence>
<dbReference type="HAMAP" id="MF_01023">
    <property type="entry name" value="HisC_aminotrans_2"/>
    <property type="match status" value="1"/>
</dbReference>
<evidence type="ECO:0000259" key="7">
    <source>
        <dbReference type="Pfam" id="PF00155"/>
    </source>
</evidence>
<comment type="subunit">
    <text evidence="2 6">Homodimer.</text>
</comment>
<keyword evidence="5 6" id="KW-0663">Pyridoxal phosphate</keyword>
<dbReference type="SUPFAM" id="SSF53383">
    <property type="entry name" value="PLP-dependent transferases"/>
    <property type="match status" value="1"/>
</dbReference>
<dbReference type="InterPro" id="IPR050106">
    <property type="entry name" value="HistidinolP_aminotransfase"/>
</dbReference>
<dbReference type="NCBIfam" id="TIGR01141">
    <property type="entry name" value="hisC"/>
    <property type="match status" value="1"/>
</dbReference>
<dbReference type="InterPro" id="IPR024892">
    <property type="entry name" value="ArAT"/>
</dbReference>
<comment type="caution">
    <text evidence="8">The sequence shown here is derived from an EMBL/GenBank/DDBJ whole genome shotgun (WGS) entry which is preliminary data.</text>
</comment>
<feature type="modified residue" description="N6-(pyridoxal phosphate)lysine" evidence="6">
    <location>
        <position position="221"/>
    </location>
</feature>
<feature type="domain" description="Aminotransferase class I/classII large" evidence="7">
    <location>
        <begin position="30"/>
        <end position="348"/>
    </location>
</feature>
<dbReference type="PROSITE" id="PS00599">
    <property type="entry name" value="AA_TRANSFER_CLASS_2"/>
    <property type="match status" value="1"/>
</dbReference>
<dbReference type="Proteomes" id="UP000185696">
    <property type="component" value="Unassembled WGS sequence"/>
</dbReference>
<keyword evidence="4 6" id="KW-0808">Transferase</keyword>
<dbReference type="InterPro" id="IPR005861">
    <property type="entry name" value="HisP_aminotrans"/>
</dbReference>
<evidence type="ECO:0000313" key="9">
    <source>
        <dbReference type="Proteomes" id="UP000185696"/>
    </source>
</evidence>
<dbReference type="PANTHER" id="PTHR43643:SF3">
    <property type="entry name" value="HISTIDINOL-PHOSPHATE AMINOTRANSFERASE"/>
    <property type="match status" value="1"/>
</dbReference>
<dbReference type="OrthoDB" id="9809616at2"/>
<dbReference type="GO" id="GO:0008793">
    <property type="term" value="F:aromatic-amino-acid transaminase activity"/>
    <property type="evidence" value="ECO:0007669"/>
    <property type="project" value="UniProtKB-UniRule"/>
</dbReference>
<dbReference type="InterPro" id="IPR001917">
    <property type="entry name" value="Aminotrans_II_pyridoxalP_BS"/>
</dbReference>
<dbReference type="GO" id="GO:0030170">
    <property type="term" value="F:pyridoxal phosphate binding"/>
    <property type="evidence" value="ECO:0007669"/>
    <property type="project" value="UniProtKB-UniRule"/>
</dbReference>
<dbReference type="InterPro" id="IPR015422">
    <property type="entry name" value="PyrdxlP-dep_Trfase_small"/>
</dbReference>
<evidence type="ECO:0000256" key="5">
    <source>
        <dbReference type="ARBA" id="ARBA00022898"/>
    </source>
</evidence>
<evidence type="ECO:0000313" key="8">
    <source>
        <dbReference type="EMBL" id="OLF05762.1"/>
    </source>
</evidence>
<dbReference type="GO" id="GO:0000105">
    <property type="term" value="P:L-histidine biosynthetic process"/>
    <property type="evidence" value="ECO:0007669"/>
    <property type="project" value="InterPro"/>
</dbReference>
<dbReference type="EMBL" id="MSIF01000026">
    <property type="protein sequence ID" value="OLF05762.1"/>
    <property type="molecule type" value="Genomic_DNA"/>
</dbReference>
<evidence type="ECO:0000256" key="1">
    <source>
        <dbReference type="ARBA" id="ARBA00001933"/>
    </source>
</evidence>